<keyword evidence="2" id="KW-0813">Transport</keyword>
<dbReference type="PANTHER" id="PTHR32507">
    <property type="entry name" value="NA(+)/H(+) ANTIPORTER 1"/>
    <property type="match status" value="1"/>
</dbReference>
<comment type="subcellular location">
    <subcellularLocation>
        <location evidence="1">Cell membrane</location>
        <topology evidence="1">Multi-pass membrane protein</topology>
    </subcellularLocation>
</comment>
<dbReference type="GO" id="GO:1902600">
    <property type="term" value="P:proton transmembrane transport"/>
    <property type="evidence" value="ECO:0007669"/>
    <property type="project" value="InterPro"/>
</dbReference>
<protein>
    <submittedName>
        <fullName evidence="11">Sodium:proton antiporter</fullName>
    </submittedName>
</protein>
<feature type="transmembrane region" description="Helical" evidence="9">
    <location>
        <begin position="189"/>
        <end position="211"/>
    </location>
</feature>
<dbReference type="InterPro" id="IPR038770">
    <property type="entry name" value="Na+/solute_symporter_sf"/>
</dbReference>
<evidence type="ECO:0000256" key="4">
    <source>
        <dbReference type="ARBA" id="ARBA00022475"/>
    </source>
</evidence>
<gene>
    <name evidence="11" type="ORF">NFG58_03795</name>
</gene>
<evidence type="ECO:0000256" key="1">
    <source>
        <dbReference type="ARBA" id="ARBA00004651"/>
    </source>
</evidence>
<evidence type="ECO:0000256" key="5">
    <source>
        <dbReference type="ARBA" id="ARBA00022692"/>
    </source>
</evidence>
<dbReference type="InterPro" id="IPR006153">
    <property type="entry name" value="Cation/H_exchanger_TM"/>
</dbReference>
<proteinExistence type="predicted"/>
<feature type="transmembrane region" description="Helical" evidence="9">
    <location>
        <begin position="91"/>
        <end position="111"/>
    </location>
</feature>
<dbReference type="PANTHER" id="PTHR32507:SF8">
    <property type="entry name" value="CNH1P"/>
    <property type="match status" value="1"/>
</dbReference>
<feature type="transmembrane region" description="Helical" evidence="9">
    <location>
        <begin position="370"/>
        <end position="388"/>
    </location>
</feature>
<reference evidence="11" key="1">
    <citation type="submission" date="2022-06" db="EMBL/GenBank/DDBJ databases">
        <title>A novel DMS-producing enzyme.</title>
        <authorList>
            <person name="Zhang Y."/>
        </authorList>
    </citation>
    <scope>NUCLEOTIDE SEQUENCE</scope>
    <source>
        <strain evidence="11">RT37</strain>
    </source>
</reference>
<feature type="transmembrane region" description="Helical" evidence="9">
    <location>
        <begin position="160"/>
        <end position="177"/>
    </location>
</feature>
<evidence type="ECO:0000256" key="7">
    <source>
        <dbReference type="ARBA" id="ARBA00023065"/>
    </source>
</evidence>
<feature type="transmembrane region" description="Helical" evidence="9">
    <location>
        <begin position="117"/>
        <end position="139"/>
    </location>
</feature>
<dbReference type="EMBL" id="CP098827">
    <property type="protein sequence ID" value="XBO71842.1"/>
    <property type="molecule type" value="Genomic_DNA"/>
</dbReference>
<dbReference type="GO" id="GO:0005886">
    <property type="term" value="C:plasma membrane"/>
    <property type="evidence" value="ECO:0007669"/>
    <property type="project" value="UniProtKB-SubCell"/>
</dbReference>
<feature type="transmembrane region" description="Helical" evidence="9">
    <location>
        <begin position="60"/>
        <end position="79"/>
    </location>
</feature>
<feature type="transmembrane region" description="Helical" evidence="9">
    <location>
        <begin position="223"/>
        <end position="244"/>
    </location>
</feature>
<dbReference type="GO" id="GO:0015297">
    <property type="term" value="F:antiporter activity"/>
    <property type="evidence" value="ECO:0007669"/>
    <property type="project" value="UniProtKB-KW"/>
</dbReference>
<evidence type="ECO:0000259" key="10">
    <source>
        <dbReference type="Pfam" id="PF00999"/>
    </source>
</evidence>
<evidence type="ECO:0000256" key="8">
    <source>
        <dbReference type="ARBA" id="ARBA00023136"/>
    </source>
</evidence>
<accession>A0AAU7KK38</accession>
<keyword evidence="5 9" id="KW-0812">Transmembrane</keyword>
<feature type="transmembrane region" description="Helical" evidence="9">
    <location>
        <begin position="340"/>
        <end position="358"/>
    </location>
</feature>
<feature type="transmembrane region" description="Helical" evidence="9">
    <location>
        <begin position="283"/>
        <end position="301"/>
    </location>
</feature>
<feature type="transmembrane region" description="Helical" evidence="9">
    <location>
        <begin position="308"/>
        <end position="328"/>
    </location>
</feature>
<keyword evidence="3" id="KW-0050">Antiport</keyword>
<evidence type="ECO:0000313" key="11">
    <source>
        <dbReference type="EMBL" id="XBO71842.1"/>
    </source>
</evidence>
<keyword evidence="8 9" id="KW-0472">Membrane</keyword>
<evidence type="ECO:0000256" key="2">
    <source>
        <dbReference type="ARBA" id="ARBA00022448"/>
    </source>
</evidence>
<organism evidence="11">
    <name type="scientific">Halomonas sp. RT37</name>
    <dbReference type="NCBI Taxonomy" id="2950872"/>
    <lineage>
        <taxon>Bacteria</taxon>
        <taxon>Pseudomonadati</taxon>
        <taxon>Pseudomonadota</taxon>
        <taxon>Gammaproteobacteria</taxon>
        <taxon>Oceanospirillales</taxon>
        <taxon>Halomonadaceae</taxon>
        <taxon>Halomonas</taxon>
    </lineage>
</organism>
<dbReference type="AlphaFoldDB" id="A0AAU7KK38"/>
<name>A0AAU7KK38_9GAMM</name>
<dbReference type="RefSeq" id="WP_045992117.1">
    <property type="nucleotide sequence ID" value="NZ_CP098827.1"/>
</dbReference>
<evidence type="ECO:0000256" key="9">
    <source>
        <dbReference type="SAM" id="Phobius"/>
    </source>
</evidence>
<keyword evidence="4" id="KW-1003">Cell membrane</keyword>
<dbReference type="Pfam" id="PF00999">
    <property type="entry name" value="Na_H_Exchanger"/>
    <property type="match status" value="1"/>
</dbReference>
<evidence type="ECO:0000256" key="6">
    <source>
        <dbReference type="ARBA" id="ARBA00022989"/>
    </source>
</evidence>
<keyword evidence="6 9" id="KW-1133">Transmembrane helix</keyword>
<dbReference type="Gene3D" id="1.20.1530.20">
    <property type="match status" value="1"/>
</dbReference>
<keyword evidence="7" id="KW-0406">Ion transport</keyword>
<sequence>MHHTALLLILLIIIAFALLSRRISASLISLPMVFMAAGMGLGALTPDLVPMDMQQELTQVIAEITLIIVLFADASVVKLKSLRQNLAIPLRMLLIGMPLTVLLGTLMAKWVSPEAAWGTAMLVAAILTPTDAALGQAVVSSPSVPERIRQSINVESGLNDGLAVPVILASALLAVAATGTEVADAPNNLWTFALLQLTLGPLVGVLFGWGFARLLDAAIDRGYVTVIYQGILFLALAFLIYLVAETVGGNGFIAVFLGGLTFGNQLRHDTTFIEEFMESEGQLLTIATFLIFGAVMVPLALSHASWKTVALALMYLSVIRMIPIWISLTGLGLSAYEKTFLGWFGPRGLASILFALLIYDQYPIPGSDEILACVVLTVMISVVLHGVSAQPMAQRFVGSGAAKDAPVKQAPPGH</sequence>
<feature type="domain" description="Cation/H+ exchanger transmembrane" evidence="10">
    <location>
        <begin position="12"/>
        <end position="394"/>
    </location>
</feature>
<evidence type="ECO:0000256" key="3">
    <source>
        <dbReference type="ARBA" id="ARBA00022449"/>
    </source>
</evidence>